<gene>
    <name evidence="2" type="ORF">KP509_02G050800</name>
</gene>
<name>A0A8T2V9M7_CERRI</name>
<sequence>MAAQGQFMDPAIDNVAVSGAILANIFQDFHASRGDCDGVLFGHLQRTISSKLEDDDERSGVHEEITAIITGFFCSGSSCSFYNNFGRIIPSRLAKYAAKRGSRGGDPIIGWFSGRHNTPMVPSLREAAVTRSLRLSGLYNSKESSLAGNEGGFAASQRIGSSSAPEECSPTHVSIASVSSKLYGNNTPLIDLDSSVPNAPVDTLPKLLAGQQVNMDSTSLLGTLSNSGKDKGVPQIGVPPSSPCLLMLLTESGAHQAVHDHEYRLYQYHITSEKFEPKSVKIVNIGPAFRVQYNTFLPVAPFPHFFATKSKESASNSSSSSSKTPRRDLSQGSRTLSSLEREQALLDAYSEGYNVNRLANLAGPDGLRLVPELEDLYLGMLKKLEVLAKNVSETASALAQQENANRQSRLKGNFSQ</sequence>
<accession>A0A8T2V9M7</accession>
<evidence type="ECO:0000313" key="3">
    <source>
        <dbReference type="Proteomes" id="UP000825935"/>
    </source>
</evidence>
<dbReference type="OMA" id="TIHTHEY"/>
<dbReference type="Pfam" id="PF21125">
    <property type="entry name" value="MPN_2A_DUB_like"/>
    <property type="match status" value="1"/>
</dbReference>
<dbReference type="GO" id="GO:0005634">
    <property type="term" value="C:nucleus"/>
    <property type="evidence" value="ECO:0007669"/>
    <property type="project" value="TreeGrafter"/>
</dbReference>
<dbReference type="OrthoDB" id="6358435at2759"/>
<evidence type="ECO:0000256" key="1">
    <source>
        <dbReference type="SAM" id="MobiDB-lite"/>
    </source>
</evidence>
<proteinExistence type="predicted"/>
<dbReference type="PANTHER" id="PTHR31728">
    <property type="entry name" value="ABRAXAS FAMILY MEMBER"/>
    <property type="match status" value="1"/>
</dbReference>
<evidence type="ECO:0000313" key="2">
    <source>
        <dbReference type="EMBL" id="KAH7443788.1"/>
    </source>
</evidence>
<dbReference type="EMBL" id="CM035407">
    <property type="protein sequence ID" value="KAH7443788.1"/>
    <property type="molecule type" value="Genomic_DNA"/>
</dbReference>
<organism evidence="2 3">
    <name type="scientific">Ceratopteris richardii</name>
    <name type="common">Triangle waterfern</name>
    <dbReference type="NCBI Taxonomy" id="49495"/>
    <lineage>
        <taxon>Eukaryota</taxon>
        <taxon>Viridiplantae</taxon>
        <taxon>Streptophyta</taxon>
        <taxon>Embryophyta</taxon>
        <taxon>Tracheophyta</taxon>
        <taxon>Polypodiopsida</taxon>
        <taxon>Polypodiidae</taxon>
        <taxon>Polypodiales</taxon>
        <taxon>Pteridineae</taxon>
        <taxon>Pteridaceae</taxon>
        <taxon>Parkerioideae</taxon>
        <taxon>Ceratopteris</taxon>
    </lineage>
</organism>
<dbReference type="PANTHER" id="PTHR31728:SF5">
    <property type="entry name" value="OS07G0540200 PROTEIN"/>
    <property type="match status" value="1"/>
</dbReference>
<feature type="compositionally biased region" description="Low complexity" evidence="1">
    <location>
        <begin position="313"/>
        <end position="323"/>
    </location>
</feature>
<dbReference type="PRINTS" id="PR02051">
    <property type="entry name" value="PROTEINF175"/>
</dbReference>
<dbReference type="Proteomes" id="UP000825935">
    <property type="component" value="Chromosome 2"/>
</dbReference>
<protein>
    <submittedName>
        <fullName evidence="2">Uncharacterized protein</fullName>
    </submittedName>
</protein>
<dbReference type="GO" id="GO:0031593">
    <property type="term" value="F:polyubiquitin modification-dependent protein binding"/>
    <property type="evidence" value="ECO:0007669"/>
    <property type="project" value="TreeGrafter"/>
</dbReference>
<reference evidence="2" key="1">
    <citation type="submission" date="2021-08" db="EMBL/GenBank/DDBJ databases">
        <title>WGS assembly of Ceratopteris richardii.</title>
        <authorList>
            <person name="Marchant D.B."/>
            <person name="Chen G."/>
            <person name="Jenkins J."/>
            <person name="Shu S."/>
            <person name="Leebens-Mack J."/>
            <person name="Grimwood J."/>
            <person name="Schmutz J."/>
            <person name="Soltis P."/>
            <person name="Soltis D."/>
            <person name="Chen Z.-H."/>
        </authorList>
    </citation>
    <scope>NUCLEOTIDE SEQUENCE</scope>
    <source>
        <strain evidence="2">Whitten #5841</strain>
        <tissue evidence="2">Leaf</tissue>
    </source>
</reference>
<dbReference type="AlphaFoldDB" id="A0A8T2V9M7"/>
<feature type="region of interest" description="Disordered" evidence="1">
    <location>
        <begin position="311"/>
        <end position="336"/>
    </location>
</feature>
<comment type="caution">
    <text evidence="2">The sequence shown here is derived from an EMBL/GenBank/DDBJ whole genome shotgun (WGS) entry which is preliminary data.</text>
</comment>
<keyword evidence="3" id="KW-1185">Reference proteome</keyword>
<dbReference type="InterPro" id="IPR023238">
    <property type="entry name" value="FAM175"/>
</dbReference>